<dbReference type="Pfam" id="PF01590">
    <property type="entry name" value="GAF"/>
    <property type="match status" value="1"/>
</dbReference>
<comment type="caution">
    <text evidence="2">The sequence shown here is derived from an EMBL/GenBank/DDBJ whole genome shotgun (WGS) entry which is preliminary data.</text>
</comment>
<gene>
    <name evidence="2" type="ORF">E4L95_08155</name>
</gene>
<dbReference type="EMBL" id="SRPG01000059">
    <property type="protein sequence ID" value="TGN62046.1"/>
    <property type="molecule type" value="Genomic_DNA"/>
</dbReference>
<dbReference type="InterPro" id="IPR003018">
    <property type="entry name" value="GAF"/>
</dbReference>
<keyword evidence="3" id="KW-1185">Reference proteome</keyword>
<dbReference type="Proteomes" id="UP000297972">
    <property type="component" value="Unassembled WGS sequence"/>
</dbReference>
<dbReference type="SUPFAM" id="SSF55781">
    <property type="entry name" value="GAF domain-like"/>
    <property type="match status" value="1"/>
</dbReference>
<accession>A0A4Z1CA90</accession>
<dbReference type="OrthoDB" id="9799225at2"/>
<evidence type="ECO:0000313" key="2">
    <source>
        <dbReference type="EMBL" id="TGN62046.1"/>
    </source>
</evidence>
<organism evidence="2 3">
    <name type="scientific">Paracoccus liaowanqingii</name>
    <dbReference type="NCBI Taxonomy" id="2560053"/>
    <lineage>
        <taxon>Bacteria</taxon>
        <taxon>Pseudomonadati</taxon>
        <taxon>Pseudomonadota</taxon>
        <taxon>Alphaproteobacteria</taxon>
        <taxon>Rhodobacterales</taxon>
        <taxon>Paracoccaceae</taxon>
        <taxon>Paracoccus</taxon>
    </lineage>
</organism>
<feature type="domain" description="GAF" evidence="1">
    <location>
        <begin position="31"/>
        <end position="171"/>
    </location>
</feature>
<dbReference type="AlphaFoldDB" id="A0A4Z1CA90"/>
<name>A0A4Z1CA90_9RHOB</name>
<evidence type="ECO:0000313" key="3">
    <source>
        <dbReference type="Proteomes" id="UP000297972"/>
    </source>
</evidence>
<dbReference type="Gene3D" id="3.30.450.40">
    <property type="match status" value="1"/>
</dbReference>
<sequence>MVARGSCCRMDRQEMSARAAVVSKILKQREALQPLLASVCDQARHRFGVPSAMVNLIDDHRQVTVAGSGHVLDVIPRQRSFCNTTIRSDVPLIVEDASEHAAFKDNPLVTGPPYIRFYAGVPLLFMREVRLGALCICDQKRRHFSRGDIAELEELADQVISGIAHAQFPSF</sequence>
<dbReference type="PANTHER" id="PTHR43102">
    <property type="entry name" value="SLR1143 PROTEIN"/>
    <property type="match status" value="1"/>
</dbReference>
<dbReference type="PANTHER" id="PTHR43102:SF2">
    <property type="entry name" value="GAF DOMAIN-CONTAINING PROTEIN"/>
    <property type="match status" value="1"/>
</dbReference>
<protein>
    <submittedName>
        <fullName evidence="2">GAF domain-containing protein</fullName>
    </submittedName>
</protein>
<reference evidence="2 3" key="1">
    <citation type="submission" date="2019-03" db="EMBL/GenBank/DDBJ databases">
        <authorList>
            <person name="Li J."/>
        </authorList>
    </citation>
    <scope>NUCLEOTIDE SEQUENCE [LARGE SCALE GENOMIC DNA]</scope>
    <source>
        <strain evidence="2 3">3058</strain>
    </source>
</reference>
<dbReference type="SMART" id="SM00065">
    <property type="entry name" value="GAF"/>
    <property type="match status" value="1"/>
</dbReference>
<evidence type="ECO:0000259" key="1">
    <source>
        <dbReference type="SMART" id="SM00065"/>
    </source>
</evidence>
<proteinExistence type="predicted"/>
<dbReference type="InterPro" id="IPR029016">
    <property type="entry name" value="GAF-like_dom_sf"/>
</dbReference>